<keyword evidence="3" id="KW-1185">Reference proteome</keyword>
<dbReference type="AlphaFoldDB" id="A0A166WWC1"/>
<feature type="region of interest" description="Disordered" evidence="1">
    <location>
        <begin position="909"/>
        <end position="952"/>
    </location>
</feature>
<evidence type="ECO:0000256" key="1">
    <source>
        <dbReference type="SAM" id="MobiDB-lite"/>
    </source>
</evidence>
<feature type="region of interest" description="Disordered" evidence="1">
    <location>
        <begin position="61"/>
        <end position="90"/>
    </location>
</feature>
<feature type="compositionally biased region" description="Polar residues" evidence="1">
    <location>
        <begin position="467"/>
        <end position="484"/>
    </location>
</feature>
<feature type="region of interest" description="Disordered" evidence="1">
    <location>
        <begin position="467"/>
        <end position="489"/>
    </location>
</feature>
<accession>A0A166WWC1</accession>
<sequence>MVFSWPSIGRWTSRRAHSPKDSLEPLRTVPAGHATMTTVCYSPNGGNHSVSSFGFTEYDEASSSLSSPSSSPTDERHKQSPTSPFEVRTHGVDETEALLRGESSHALSALLQRQKEAEQSVRSERNKVCSRSGARALSFAWRQGQEKTALRQKQQRRHDHENYLHHHCYHQPYKDAYPEEEYDETKEVNHCQRWEDTETLDEGADSANAGYRSETRRRSLAGAVETGTDNVPRLPCLFFPEFGRMVGEAEIPSTAEGSGIPTPGHMESVEKGASLSGSPASKDSLLGCLDDFCAKEVGGHEVPERSTRDRFGMYRPTSDEFEGWQMDEDDAPHDMSYDIPRPATGLGWYEDDESAVNSTIDRFVSQPNECCSDGSIETIPLKTRHFPVRKDSLQCSPLACSFSQTSPLVKVGDAPTTGEHNSGELNPSMSTVFDNTNCFLRPDTEDDWLGPKPVRWGSVSYDSVELSSNSVTDDSDHVSPTSSRFLPVSSEEEEIDNLLDIYATCSDRKTLSLTPSAQEGNLPPYPSYHPSALAPLLTIARGLSLPPTTSFPALQENLARNANIIRYLALHCIPSPSINPIEHTTDLVEPILPPPLPQYSSFAQNYPQHPRRREYTRLLQAIRSVRWSADAINGMLAVVDFSPPPPGRGRHSTALPMFRKLRAADAQRRGCLTSAQLHRLHCHGVSLLDVLQMNDIPKVVTCGLGGRLVEAAESGALGVARECNLLDEEGALLELLADPNDLAAKSPGNERRGWAGKGSGLRNCVGVDEDENVATGDWNEGYDEEALVRSFVDDEGGGHGVDDIPYTVSPLSPEATFGEQSWDQRDISPLTTSYRAQELETLFHEVRSLSSGQNCQTDATAPDQGHTTLERTHGLRPCRDRGILVDDEAARSPEMQRLFHEIGAAPVVSGSNVPKDAAARGPMEEAGFGNEGSQAAPGHESWGVDLGGTLSD</sequence>
<dbReference type="Proteomes" id="UP000076552">
    <property type="component" value="Unassembled WGS sequence"/>
</dbReference>
<feature type="region of interest" description="Disordered" evidence="1">
    <location>
        <begin position="253"/>
        <end position="280"/>
    </location>
</feature>
<gene>
    <name evidence="2" type="ORF">CT0861_09760</name>
</gene>
<name>A0A166WWC1_9PEZI</name>
<dbReference type="EMBL" id="LFIV01000018">
    <property type="protein sequence ID" value="KZL76047.1"/>
    <property type="molecule type" value="Genomic_DNA"/>
</dbReference>
<feature type="region of interest" description="Disordered" evidence="1">
    <location>
        <begin position="308"/>
        <end position="329"/>
    </location>
</feature>
<evidence type="ECO:0000313" key="2">
    <source>
        <dbReference type="EMBL" id="KZL76047.1"/>
    </source>
</evidence>
<proteinExistence type="predicted"/>
<evidence type="ECO:0000313" key="3">
    <source>
        <dbReference type="Proteomes" id="UP000076552"/>
    </source>
</evidence>
<dbReference type="STRING" id="708197.A0A166WWC1"/>
<comment type="caution">
    <text evidence="2">The sequence shown here is derived from an EMBL/GenBank/DDBJ whole genome shotgun (WGS) entry which is preliminary data.</text>
</comment>
<organism evidence="2 3">
    <name type="scientific">Colletotrichum tofieldiae</name>
    <dbReference type="NCBI Taxonomy" id="708197"/>
    <lineage>
        <taxon>Eukaryota</taxon>
        <taxon>Fungi</taxon>
        <taxon>Dikarya</taxon>
        <taxon>Ascomycota</taxon>
        <taxon>Pezizomycotina</taxon>
        <taxon>Sordariomycetes</taxon>
        <taxon>Hypocreomycetidae</taxon>
        <taxon>Glomerellales</taxon>
        <taxon>Glomerellaceae</taxon>
        <taxon>Colletotrichum</taxon>
        <taxon>Colletotrichum spaethianum species complex</taxon>
    </lineage>
</organism>
<protein>
    <submittedName>
        <fullName evidence="2">Uncharacterized protein</fullName>
    </submittedName>
</protein>
<feature type="compositionally biased region" description="Acidic residues" evidence="1">
    <location>
        <begin position="319"/>
        <end position="329"/>
    </location>
</feature>
<feature type="region of interest" description="Disordered" evidence="1">
    <location>
        <begin position="853"/>
        <end position="874"/>
    </location>
</feature>
<feature type="compositionally biased region" description="Low complexity" evidence="1">
    <location>
        <begin position="62"/>
        <end position="72"/>
    </location>
</feature>
<reference evidence="2 3" key="1">
    <citation type="submission" date="2015-06" db="EMBL/GenBank/DDBJ databases">
        <title>Survival trade-offs in plant roots during colonization by closely related pathogenic and mutualistic fungi.</title>
        <authorList>
            <person name="Hacquard S."/>
            <person name="Kracher B."/>
            <person name="Hiruma K."/>
            <person name="Weinman A."/>
            <person name="Muench P."/>
            <person name="Garrido Oter R."/>
            <person name="Ver Loren van Themaat E."/>
            <person name="Dallerey J.-F."/>
            <person name="Damm U."/>
            <person name="Henrissat B."/>
            <person name="Lespinet O."/>
            <person name="Thon M."/>
            <person name="Kemen E."/>
            <person name="McHardy A.C."/>
            <person name="Schulze-Lefert P."/>
            <person name="O'Connell R.J."/>
        </authorList>
    </citation>
    <scope>NUCLEOTIDE SEQUENCE [LARGE SCALE GENOMIC DNA]</scope>
    <source>
        <strain evidence="2 3">0861</strain>
    </source>
</reference>